<keyword evidence="5 8" id="KW-0408">Iron</keyword>
<keyword evidence="6 8" id="KW-0411">Iron-sulfur</keyword>
<feature type="binding site" evidence="8">
    <location>
        <position position="63"/>
    </location>
    <ligand>
        <name>substrate</name>
    </ligand>
</feature>
<feature type="binding site" evidence="8">
    <location>
        <position position="117"/>
    </location>
    <ligand>
        <name>substrate</name>
    </ligand>
</feature>
<dbReference type="Gene3D" id="3.20.20.70">
    <property type="entry name" value="Aldolase class I"/>
    <property type="match status" value="1"/>
</dbReference>
<feature type="binding site" evidence="8">
    <location>
        <position position="81"/>
    </location>
    <ligand>
        <name>[4Fe-4S] cluster</name>
        <dbReference type="ChEBI" id="CHEBI:49883"/>
        <note>4Fe-4S-S-AdoMet</note>
    </ligand>
</feature>
<organism evidence="10 11">
    <name type="scientific">Leptospira santarosai</name>
    <dbReference type="NCBI Taxonomy" id="28183"/>
    <lineage>
        <taxon>Bacteria</taxon>
        <taxon>Pseudomonadati</taxon>
        <taxon>Spirochaetota</taxon>
        <taxon>Spirochaetia</taxon>
        <taxon>Leptospirales</taxon>
        <taxon>Leptospiraceae</taxon>
        <taxon>Leptospira</taxon>
    </lineage>
</organism>
<feature type="binding site" evidence="8">
    <location>
        <position position="83"/>
    </location>
    <ligand>
        <name>Mg(2+)</name>
        <dbReference type="ChEBI" id="CHEBI:18420"/>
    </ligand>
</feature>
<dbReference type="PANTHER" id="PTHR42836">
    <property type="entry name" value="7-CARBOXY-7-DEAZAGUANINE SYNTHASE"/>
    <property type="match status" value="1"/>
</dbReference>
<dbReference type="GO" id="GO:0008616">
    <property type="term" value="P:tRNA queuosine(34) biosynthetic process"/>
    <property type="evidence" value="ECO:0007669"/>
    <property type="project" value="UniProtKB-UniRule"/>
</dbReference>
<dbReference type="AlphaFoldDB" id="A0A2P1QPS0"/>
<feature type="domain" description="Radical SAM core" evidence="9">
    <location>
        <begin position="54"/>
        <end position="266"/>
    </location>
</feature>
<comment type="cofactor">
    <cofactor evidence="8">
        <name>S-adenosyl-L-methionine</name>
        <dbReference type="ChEBI" id="CHEBI:59789"/>
    </cofactor>
    <text evidence="8">Binds 1 S-adenosyl-L-methionine per subunit.</text>
</comment>
<proteinExistence type="inferred from homology"/>
<comment type="caution">
    <text evidence="8">Lacks conserved residue(s) required for the propagation of feature annotation.</text>
</comment>
<protein>
    <recommendedName>
        <fullName evidence="8">7-carboxy-7-deazaguanine synthase</fullName>
        <shortName evidence="8">CDG synthase</shortName>
        <ecNumber evidence="8">4.3.99.3</ecNumber>
    </recommendedName>
    <alternativeName>
        <fullName evidence="8">Queuosine biosynthesis protein QueE</fullName>
    </alternativeName>
</protein>
<feature type="binding site" evidence="8">
    <location>
        <position position="67"/>
    </location>
    <ligand>
        <name>[4Fe-4S] cluster</name>
        <dbReference type="ChEBI" id="CHEBI:49883"/>
        <note>4Fe-4S-S-AdoMet</note>
    </ligand>
</feature>
<evidence type="ECO:0000313" key="11">
    <source>
        <dbReference type="Proteomes" id="UP000033961"/>
    </source>
</evidence>
<evidence type="ECO:0000259" key="9">
    <source>
        <dbReference type="PROSITE" id="PS51918"/>
    </source>
</evidence>
<feature type="binding site" evidence="8">
    <location>
        <begin position="80"/>
        <end position="82"/>
    </location>
    <ligand>
        <name>S-adenosyl-L-methionine</name>
        <dbReference type="ChEBI" id="CHEBI:59789"/>
    </ligand>
</feature>
<keyword evidence="3 8" id="KW-0479">Metal-binding</keyword>
<dbReference type="InterPro" id="IPR024924">
    <property type="entry name" value="7-CO-7-deazaguanine_synth-like"/>
</dbReference>
<dbReference type="EMBL" id="CP027843">
    <property type="protein sequence ID" value="AVQ10891.1"/>
    <property type="molecule type" value="Genomic_DNA"/>
</dbReference>
<feature type="binding site" evidence="8">
    <location>
        <begin position="48"/>
        <end position="50"/>
    </location>
    <ligand>
        <name>substrate</name>
    </ligand>
</feature>
<evidence type="ECO:0000256" key="6">
    <source>
        <dbReference type="ARBA" id="ARBA00023014"/>
    </source>
</evidence>
<comment type="catalytic activity">
    <reaction evidence="8">
        <text>6-carboxy-5,6,7,8-tetrahydropterin + H(+) = 7-carboxy-7-carbaguanine + NH4(+)</text>
        <dbReference type="Rhea" id="RHEA:27974"/>
        <dbReference type="ChEBI" id="CHEBI:15378"/>
        <dbReference type="ChEBI" id="CHEBI:28938"/>
        <dbReference type="ChEBI" id="CHEBI:61032"/>
        <dbReference type="ChEBI" id="CHEBI:61036"/>
        <dbReference type="EC" id="4.3.99.3"/>
    </reaction>
</comment>
<evidence type="ECO:0000256" key="4">
    <source>
        <dbReference type="ARBA" id="ARBA00022842"/>
    </source>
</evidence>
<dbReference type="SFLD" id="SFLDS00029">
    <property type="entry name" value="Radical_SAM"/>
    <property type="match status" value="1"/>
</dbReference>
<evidence type="ECO:0000313" key="10">
    <source>
        <dbReference type="EMBL" id="AVQ10891.1"/>
    </source>
</evidence>
<dbReference type="PIRSF" id="PIRSF000370">
    <property type="entry name" value="QueE"/>
    <property type="match status" value="1"/>
</dbReference>
<feature type="binding site" evidence="8">
    <location>
        <position position="71"/>
    </location>
    <ligand>
        <name>[4Fe-4S] cluster</name>
        <dbReference type="ChEBI" id="CHEBI:49883"/>
        <note>4Fe-4S-S-AdoMet</note>
    </ligand>
</feature>
<feature type="binding site" evidence="8">
    <location>
        <position position="119"/>
    </location>
    <ligand>
        <name>S-adenosyl-L-methionine</name>
        <dbReference type="ChEBI" id="CHEBI:59789"/>
    </ligand>
</feature>
<comment type="similarity">
    <text evidence="8">Belongs to the radical SAM superfamily. 7-carboxy-7-deazaguanine synthase family.</text>
</comment>
<reference evidence="10 11" key="1">
    <citation type="journal article" date="2015" name="Genome Announc.">
        <title>Draft Genome Sequences of Leptospira santarosai Strains U160, U164, and U233, Isolated from Asymptomatic Cattle.</title>
        <authorList>
            <person name="Kremer F.S."/>
            <person name="Eslabao M.R."/>
            <person name="Provisor M."/>
            <person name="Woloski R.D."/>
            <person name="Ramires O.V."/>
            <person name="Moreno L.Z."/>
            <person name="Moreno A.M."/>
            <person name="Hamond C."/>
            <person name="Lilenbaum W."/>
            <person name="Dellagostin O.A."/>
        </authorList>
    </citation>
    <scope>NUCLEOTIDE SEQUENCE [LARGE SCALE GENOMIC DNA]</scope>
    <source>
        <strain evidence="10 11">U160</strain>
    </source>
</reference>
<dbReference type="EC" id="4.3.99.3" evidence="8"/>
<comment type="cofactor">
    <cofactor evidence="8">
        <name>Mg(2+)</name>
        <dbReference type="ChEBI" id="CHEBI:18420"/>
    </cofactor>
</comment>
<evidence type="ECO:0000256" key="8">
    <source>
        <dbReference type="HAMAP-Rule" id="MF_00917"/>
    </source>
</evidence>
<evidence type="ECO:0000256" key="1">
    <source>
        <dbReference type="ARBA" id="ARBA00022485"/>
    </source>
</evidence>
<comment type="pathway">
    <text evidence="8">Purine metabolism; 7-cyano-7-deazaguanine biosynthesis.</text>
</comment>
<keyword evidence="2 8" id="KW-0949">S-adenosyl-L-methionine</keyword>
<gene>
    <name evidence="8" type="primary">queE</name>
    <name evidence="10" type="ORF">XB16_0546</name>
</gene>
<evidence type="ECO:0000256" key="2">
    <source>
        <dbReference type="ARBA" id="ARBA00022691"/>
    </source>
</evidence>
<dbReference type="GO" id="GO:0051539">
    <property type="term" value="F:4 iron, 4 sulfur cluster binding"/>
    <property type="evidence" value="ECO:0007669"/>
    <property type="project" value="UniProtKB-UniRule"/>
</dbReference>
<keyword evidence="4 8" id="KW-0460">Magnesium</keyword>
<dbReference type="InterPro" id="IPR007197">
    <property type="entry name" value="rSAM"/>
</dbReference>
<dbReference type="PROSITE" id="PS51918">
    <property type="entry name" value="RADICAL_SAM"/>
    <property type="match status" value="1"/>
</dbReference>
<comment type="cofactor">
    <cofactor evidence="8">
        <name>[4Fe-4S] cluster</name>
        <dbReference type="ChEBI" id="CHEBI:49883"/>
    </cofactor>
    <text evidence="8">Binds 1 [4Fe-4S] cluster. The cluster is coordinated with 3 cysteines and an exchangeable S-adenosyl-L-methionine.</text>
</comment>
<dbReference type="UniPathway" id="UPA00391"/>
<evidence type="ECO:0000256" key="7">
    <source>
        <dbReference type="ARBA" id="ARBA00023239"/>
    </source>
</evidence>
<keyword evidence="7 8" id="KW-0456">Lyase</keyword>
<keyword evidence="1 8" id="KW-0004">4Fe-4S</keyword>
<dbReference type="HAMAP" id="MF_00917">
    <property type="entry name" value="QueE"/>
    <property type="match status" value="1"/>
</dbReference>
<dbReference type="GO" id="GO:0016840">
    <property type="term" value="F:carbon-nitrogen lyase activity"/>
    <property type="evidence" value="ECO:0007669"/>
    <property type="project" value="UniProtKB-UniRule"/>
</dbReference>
<dbReference type="Proteomes" id="UP000033961">
    <property type="component" value="Chromosome I"/>
</dbReference>
<dbReference type="InterPro" id="IPR013785">
    <property type="entry name" value="Aldolase_TIM"/>
</dbReference>
<name>A0A2P1QPS0_9LEPT</name>
<accession>A0A2P1QPS0</accession>
<dbReference type="GO" id="GO:1904047">
    <property type="term" value="F:S-adenosyl-L-methionine binding"/>
    <property type="evidence" value="ECO:0007669"/>
    <property type="project" value="UniProtKB-UniRule"/>
</dbReference>
<comment type="function">
    <text evidence="8">Catalyzes the complex heterocyclic radical-mediated conversion of 6-carboxy-5,6,7,8-tetrahydropterin (CPH4) to 7-carboxy-7-deazaguanine (CDG), a step common to the biosynthetic pathways of all 7-deazapurine-containing compounds.</text>
</comment>
<keyword evidence="8" id="KW-0671">Queuosine biosynthesis</keyword>
<comment type="subunit">
    <text evidence="8">Homodimer.</text>
</comment>
<sequence length="270" mass="30503">MTVKSGLGTLEFVFYFFTISLFVRRKTLYLKEPVDNLKTSVHEIYLSLSGEGISTGIPTVFVRMAGCSLRCGMSAGRKLWCDTPYALSSSAGEEMDLKRVLNRIRELSPIYTQILLTGGEPLEGRNRDFSLALGDEIFRTRQSSGSYPRPRVETNGAESIEGLDQFVFTLDYKLPGSGMEKRMNLENLEIYNKRKNELDEIKFVIRDRGDFERCLEVIKTHRLSGNLLASPVQGELSPEILAEWLKSSLGSGLRLSLQTHKYIWGDKRGV</sequence>
<evidence type="ECO:0000256" key="5">
    <source>
        <dbReference type="ARBA" id="ARBA00023004"/>
    </source>
</evidence>
<dbReference type="PANTHER" id="PTHR42836:SF1">
    <property type="entry name" value="7-CARBOXY-7-DEAZAGUANINE SYNTHASE"/>
    <property type="match status" value="1"/>
</dbReference>
<evidence type="ECO:0000256" key="3">
    <source>
        <dbReference type="ARBA" id="ARBA00022723"/>
    </source>
</evidence>
<dbReference type="GO" id="GO:0000287">
    <property type="term" value="F:magnesium ion binding"/>
    <property type="evidence" value="ECO:0007669"/>
    <property type="project" value="UniProtKB-UniRule"/>
</dbReference>